<evidence type="ECO:0000313" key="6">
    <source>
        <dbReference type="Proteomes" id="UP000243201"/>
    </source>
</evidence>
<dbReference type="AlphaFoldDB" id="A0AB34WZI8"/>
<keyword evidence="2" id="KW-1277">Toxin-antitoxin system</keyword>
<dbReference type="Gene3D" id="3.30.2310.20">
    <property type="entry name" value="RelE-like"/>
    <property type="match status" value="1"/>
</dbReference>
<gene>
    <name evidence="4" type="ORF">CJ240_02315</name>
    <name evidence="3" type="ORF">HMPREF1862_01113</name>
</gene>
<evidence type="ECO:0000313" key="5">
    <source>
        <dbReference type="Proteomes" id="UP000070572"/>
    </source>
</evidence>
<sequence length="53" mass="6714">MPVLVRRYDRQLWELFCGYWRYRVGNYRLITEIRDRELIIVLVDLGHRKDVYR</sequence>
<evidence type="ECO:0000256" key="1">
    <source>
        <dbReference type="ARBA" id="ARBA00006226"/>
    </source>
</evidence>
<dbReference type="PANTHER" id="PTHR35601:SF1">
    <property type="entry name" value="TOXIN RELE"/>
    <property type="match status" value="1"/>
</dbReference>
<comment type="caution">
    <text evidence="3">The sequence shown here is derived from an EMBL/GenBank/DDBJ whole genome shotgun (WGS) entry which is preliminary data.</text>
</comment>
<dbReference type="InterPro" id="IPR035093">
    <property type="entry name" value="RelE/ParE_toxin_dom_sf"/>
</dbReference>
<evidence type="ECO:0000313" key="3">
    <source>
        <dbReference type="EMBL" id="KXB80805.1"/>
    </source>
</evidence>
<accession>A0AB34WZI8</accession>
<comment type="similarity">
    <text evidence="1">Belongs to the RelE toxin family.</text>
</comment>
<name>A0AB34WZI8_9ACTO</name>
<protein>
    <submittedName>
        <fullName evidence="3">Toxin-antitoxin system, toxin component, RelE domain protein</fullName>
    </submittedName>
</protein>
<dbReference type="InterPro" id="IPR007712">
    <property type="entry name" value="RelE/ParE_toxin"/>
</dbReference>
<proteinExistence type="inferred from homology"/>
<reference evidence="3 5" key="1">
    <citation type="submission" date="2016-01" db="EMBL/GenBank/DDBJ databases">
        <authorList>
            <person name="Mitreva M."/>
            <person name="Pepin K.H."/>
            <person name="Mihindukulasuriya K.A."/>
            <person name="Fulton R."/>
            <person name="Fronick C."/>
            <person name="O'Laughlin M."/>
            <person name="Miner T."/>
            <person name="Herter B."/>
            <person name="Rosa B.A."/>
            <person name="Cordes M."/>
            <person name="Tomlinson C."/>
            <person name="Wollam A."/>
            <person name="Palsikar V.B."/>
            <person name="Mardis E.R."/>
            <person name="Wilson R.K."/>
        </authorList>
    </citation>
    <scope>NUCLEOTIDE SEQUENCE [LARGE SCALE GENOMIC DNA]</scope>
    <source>
        <strain evidence="3 5">DNF00696</strain>
    </source>
</reference>
<evidence type="ECO:0000313" key="4">
    <source>
        <dbReference type="EMBL" id="PMB90586.1"/>
    </source>
</evidence>
<organism evidence="3 5">
    <name type="scientific">Varibaculum cambriense</name>
    <dbReference type="NCBI Taxonomy" id="184870"/>
    <lineage>
        <taxon>Bacteria</taxon>
        <taxon>Bacillati</taxon>
        <taxon>Actinomycetota</taxon>
        <taxon>Actinomycetes</taxon>
        <taxon>Actinomycetales</taxon>
        <taxon>Actinomycetaceae</taxon>
        <taxon>Varibaculum</taxon>
    </lineage>
</organism>
<dbReference type="Proteomes" id="UP000070572">
    <property type="component" value="Unassembled WGS sequence"/>
</dbReference>
<dbReference type="PANTHER" id="PTHR35601">
    <property type="entry name" value="TOXIN RELE"/>
    <property type="match status" value="1"/>
</dbReference>
<dbReference type="Proteomes" id="UP000243201">
    <property type="component" value="Unassembled WGS sequence"/>
</dbReference>
<dbReference type="EMBL" id="PNGC01000001">
    <property type="protein sequence ID" value="PMB90586.1"/>
    <property type="molecule type" value="Genomic_DNA"/>
</dbReference>
<evidence type="ECO:0000256" key="2">
    <source>
        <dbReference type="ARBA" id="ARBA00022649"/>
    </source>
</evidence>
<keyword evidence="6" id="KW-1185">Reference proteome</keyword>
<dbReference type="SUPFAM" id="SSF143011">
    <property type="entry name" value="RelE-like"/>
    <property type="match status" value="1"/>
</dbReference>
<dbReference type="Pfam" id="PF05016">
    <property type="entry name" value="ParE_toxin"/>
    <property type="match status" value="1"/>
</dbReference>
<dbReference type="EMBL" id="LSDN01000014">
    <property type="protein sequence ID" value="KXB80805.1"/>
    <property type="molecule type" value="Genomic_DNA"/>
</dbReference>
<reference evidence="4 6" key="2">
    <citation type="submission" date="2017-09" db="EMBL/GenBank/DDBJ databases">
        <title>Bacterial strain isolated from the female urinary microbiota.</title>
        <authorList>
            <person name="Thomas-White K."/>
            <person name="Kumar N."/>
            <person name="Forster S."/>
            <person name="Putonti C."/>
            <person name="Lawley T."/>
            <person name="Wolfe A.J."/>
        </authorList>
    </citation>
    <scope>NUCLEOTIDE SEQUENCE [LARGE SCALE GENOMIC DNA]</scope>
    <source>
        <strain evidence="4 6">UMB0744</strain>
    </source>
</reference>